<evidence type="ECO:0000313" key="2">
    <source>
        <dbReference type="Proteomes" id="UP000236370"/>
    </source>
</evidence>
<evidence type="ECO:0000313" key="1">
    <source>
        <dbReference type="EMBL" id="PNI22010.1"/>
    </source>
</evidence>
<gene>
    <name evidence="1" type="ORF">CK820_G0047747</name>
</gene>
<accession>A0A2J8JGX1</accession>
<feature type="non-terminal residue" evidence="1">
    <location>
        <position position="1"/>
    </location>
</feature>
<comment type="caution">
    <text evidence="1">The sequence shown here is derived from an EMBL/GenBank/DDBJ whole genome shotgun (WGS) entry which is preliminary data.</text>
</comment>
<reference evidence="1 2" key="1">
    <citation type="submission" date="2017-12" db="EMBL/GenBank/DDBJ databases">
        <title>High-resolution comparative analysis of great ape genomes.</title>
        <authorList>
            <person name="Pollen A."/>
            <person name="Hastie A."/>
            <person name="Hormozdiari F."/>
            <person name="Dougherty M."/>
            <person name="Liu R."/>
            <person name="Chaisson M."/>
            <person name="Hoppe E."/>
            <person name="Hill C."/>
            <person name="Pang A."/>
            <person name="Hillier L."/>
            <person name="Baker C."/>
            <person name="Armstrong J."/>
            <person name="Shendure J."/>
            <person name="Paten B."/>
            <person name="Wilson R."/>
            <person name="Chao H."/>
            <person name="Schneider V."/>
            <person name="Ventura M."/>
            <person name="Kronenberg Z."/>
            <person name="Murali S."/>
            <person name="Gordon D."/>
            <person name="Cantsilieris S."/>
            <person name="Munson K."/>
            <person name="Nelson B."/>
            <person name="Raja A."/>
            <person name="Underwood J."/>
            <person name="Diekhans M."/>
            <person name="Fiddes I."/>
            <person name="Haussler D."/>
            <person name="Eichler E."/>
        </authorList>
    </citation>
    <scope>NUCLEOTIDE SEQUENCE [LARGE SCALE GENOMIC DNA]</scope>
    <source>
        <strain evidence="1">Yerkes chimp pedigree #C0471</strain>
    </source>
</reference>
<dbReference type="SMR" id="A0A2J8JGX1"/>
<name>A0A2J8JGX1_PANTR</name>
<organism evidence="1 2">
    <name type="scientific">Pan troglodytes</name>
    <name type="common">Chimpanzee</name>
    <dbReference type="NCBI Taxonomy" id="9598"/>
    <lineage>
        <taxon>Eukaryota</taxon>
        <taxon>Metazoa</taxon>
        <taxon>Chordata</taxon>
        <taxon>Craniata</taxon>
        <taxon>Vertebrata</taxon>
        <taxon>Euteleostomi</taxon>
        <taxon>Mammalia</taxon>
        <taxon>Eutheria</taxon>
        <taxon>Euarchontoglires</taxon>
        <taxon>Primates</taxon>
        <taxon>Haplorrhini</taxon>
        <taxon>Catarrhini</taxon>
        <taxon>Hominidae</taxon>
        <taxon>Pan</taxon>
    </lineage>
</organism>
<sequence length="49" mass="5240">AIILSSLLQSCDLEVANKVKAALKSLIPTLEKTKSTSKGIEILLEKLST</sequence>
<dbReference type="Proteomes" id="UP000236370">
    <property type="component" value="Unassembled WGS sequence"/>
</dbReference>
<dbReference type="AlphaFoldDB" id="A0A2J8JGX1"/>
<proteinExistence type="predicted"/>
<dbReference type="EMBL" id="NBAG03000459">
    <property type="protein sequence ID" value="PNI22010.1"/>
    <property type="molecule type" value="Genomic_DNA"/>
</dbReference>
<protein>
    <submittedName>
        <fullName evidence="1">PUM3 isoform 4</fullName>
    </submittedName>
</protein>